<dbReference type="AlphaFoldDB" id="A0A5C6FVB1"/>
<dbReference type="Proteomes" id="UP000316476">
    <property type="component" value="Unassembled WGS sequence"/>
</dbReference>
<evidence type="ECO:0000256" key="1">
    <source>
        <dbReference type="ARBA" id="ARBA00005656"/>
    </source>
</evidence>
<dbReference type="GO" id="GO:0008959">
    <property type="term" value="F:phosphate acetyltransferase activity"/>
    <property type="evidence" value="ECO:0007669"/>
    <property type="project" value="UniProtKB-EC"/>
</dbReference>
<dbReference type="Pfam" id="PF01515">
    <property type="entry name" value="PTA_PTB"/>
    <property type="match status" value="1"/>
</dbReference>
<evidence type="ECO:0000313" key="5">
    <source>
        <dbReference type="EMBL" id="TWU65023.1"/>
    </source>
</evidence>
<dbReference type="SUPFAM" id="SSF53659">
    <property type="entry name" value="Isocitrate/Isopropylmalate dehydrogenase-like"/>
    <property type="match status" value="1"/>
</dbReference>
<dbReference type="PANTHER" id="PTHR43356:SF2">
    <property type="entry name" value="PHOSPHATE ACETYLTRANSFERASE"/>
    <property type="match status" value="1"/>
</dbReference>
<evidence type="ECO:0000259" key="4">
    <source>
        <dbReference type="Pfam" id="PF01515"/>
    </source>
</evidence>
<dbReference type="RefSeq" id="WP_146410598.1">
    <property type="nucleotide sequence ID" value="NZ_SJPZ01000001.1"/>
</dbReference>
<name>A0A5C6FVB1_9PLAN</name>
<dbReference type="Gene3D" id="3.40.718.10">
    <property type="entry name" value="Isopropylmalate Dehydrogenase"/>
    <property type="match status" value="1"/>
</dbReference>
<protein>
    <submittedName>
        <fullName evidence="5">Phosphate acetyltransferase</fullName>
        <ecNumber evidence="5">2.3.1.8</ecNumber>
    </submittedName>
</protein>
<keyword evidence="2 5" id="KW-0808">Transferase</keyword>
<dbReference type="PANTHER" id="PTHR43356">
    <property type="entry name" value="PHOSPHATE ACETYLTRANSFERASE"/>
    <property type="match status" value="1"/>
</dbReference>
<keyword evidence="3 5" id="KW-0012">Acyltransferase</keyword>
<accession>A0A5C6FVB1</accession>
<dbReference type="PIRSF" id="PIRSF000428">
    <property type="entry name" value="P_Ac_trans"/>
    <property type="match status" value="1"/>
</dbReference>
<dbReference type="InterPro" id="IPR050500">
    <property type="entry name" value="Phos_Acetyltrans/Butyryltrans"/>
</dbReference>
<feature type="domain" description="Phosphate acetyl/butaryl transferase" evidence="4">
    <location>
        <begin position="77"/>
        <end position="291"/>
    </location>
</feature>
<reference evidence="5 6" key="1">
    <citation type="submission" date="2019-02" db="EMBL/GenBank/DDBJ databases">
        <title>Deep-cultivation of Planctomycetes and their phenomic and genomic characterization uncovers novel biology.</title>
        <authorList>
            <person name="Wiegand S."/>
            <person name="Jogler M."/>
            <person name="Boedeker C."/>
            <person name="Pinto D."/>
            <person name="Vollmers J."/>
            <person name="Rivas-Marin E."/>
            <person name="Kohn T."/>
            <person name="Peeters S.H."/>
            <person name="Heuer A."/>
            <person name="Rast P."/>
            <person name="Oberbeckmann S."/>
            <person name="Bunk B."/>
            <person name="Jeske O."/>
            <person name="Meyerdierks A."/>
            <person name="Storesund J.E."/>
            <person name="Kallscheuer N."/>
            <person name="Luecker S."/>
            <person name="Lage O.M."/>
            <person name="Pohl T."/>
            <person name="Merkel B.J."/>
            <person name="Hornburger P."/>
            <person name="Mueller R.-W."/>
            <person name="Bruemmer F."/>
            <person name="Labrenz M."/>
            <person name="Spormann A.M."/>
            <person name="Op Den Camp H."/>
            <person name="Overmann J."/>
            <person name="Amann R."/>
            <person name="Jetten M.S.M."/>
            <person name="Mascher T."/>
            <person name="Medema M.H."/>
            <person name="Devos D.P."/>
            <person name="Kaster A.-K."/>
            <person name="Ovreas L."/>
            <person name="Rohde M."/>
            <person name="Galperin M.Y."/>
            <person name="Jogler C."/>
        </authorList>
    </citation>
    <scope>NUCLEOTIDE SEQUENCE [LARGE SCALE GENOMIC DNA]</scope>
    <source>
        <strain evidence="5 6">V7</strain>
    </source>
</reference>
<evidence type="ECO:0000256" key="2">
    <source>
        <dbReference type="ARBA" id="ARBA00022679"/>
    </source>
</evidence>
<dbReference type="InterPro" id="IPR012147">
    <property type="entry name" value="P_Ac_Bu_trans"/>
</dbReference>
<evidence type="ECO:0000256" key="3">
    <source>
        <dbReference type="ARBA" id="ARBA00023315"/>
    </source>
</evidence>
<sequence length="300" mass="32654">MGLPSFDTMLQRMDHQRPEHRVVAVGADDATVLQALHDAKRRRWVRPVVVGDQPEMQRLSKSLDIDLADWDVIHSDDPSVDAVRAIVDGRGDFLMKGRVSTPALLKAVLDRRAGLRTGETICQIVLMEIPRDDRRFLLTDTGITIQPDPQQAESILGQVVRVARGLGAQQPVVAVMAASEKINDAMPETALATTLADRLSDTAAANIVGPCSFDLAYSRESAQRKSVDDGAMGAADVMLFPNLLSANLTVKAIMYTSDCRFGGMLSGVACPVVFMSRSDDVSTRIRSLALASYAHRRGDR</sequence>
<gene>
    <name evidence="5" type="primary">pta_1</name>
    <name evidence="5" type="ORF">V7x_05670</name>
</gene>
<organism evidence="5 6">
    <name type="scientific">Crateriforma conspicua</name>
    <dbReference type="NCBI Taxonomy" id="2527996"/>
    <lineage>
        <taxon>Bacteria</taxon>
        <taxon>Pseudomonadati</taxon>
        <taxon>Planctomycetota</taxon>
        <taxon>Planctomycetia</taxon>
        <taxon>Planctomycetales</taxon>
        <taxon>Planctomycetaceae</taxon>
        <taxon>Crateriforma</taxon>
    </lineage>
</organism>
<dbReference type="OrthoDB" id="9774179at2"/>
<comment type="similarity">
    <text evidence="1">Belongs to the phosphate acetyltransferase and butyryltransferase family.</text>
</comment>
<comment type="caution">
    <text evidence="5">The sequence shown here is derived from an EMBL/GenBank/DDBJ whole genome shotgun (WGS) entry which is preliminary data.</text>
</comment>
<dbReference type="EMBL" id="SJPZ01000001">
    <property type="protein sequence ID" value="TWU65023.1"/>
    <property type="molecule type" value="Genomic_DNA"/>
</dbReference>
<dbReference type="EC" id="2.3.1.8" evidence="5"/>
<evidence type="ECO:0000313" key="6">
    <source>
        <dbReference type="Proteomes" id="UP000316476"/>
    </source>
</evidence>
<proteinExistence type="inferred from homology"/>
<dbReference type="InterPro" id="IPR002505">
    <property type="entry name" value="PTA_PTB"/>
</dbReference>